<protein>
    <submittedName>
        <fullName evidence="2">Uncharacterized protein</fullName>
    </submittedName>
</protein>
<name>A0A080LXV5_9PROT</name>
<organism evidence="2 3">
    <name type="scientific">Candidatus Accumulibacter phosphatis</name>
    <dbReference type="NCBI Taxonomy" id="327160"/>
    <lineage>
        <taxon>Bacteria</taxon>
        <taxon>Pseudomonadati</taxon>
        <taxon>Pseudomonadota</taxon>
        <taxon>Betaproteobacteria</taxon>
        <taxon>Candidatus Accumulibacter</taxon>
    </lineage>
</organism>
<dbReference type="AlphaFoldDB" id="A0A080LXV5"/>
<dbReference type="EMBL" id="JDVG02000350">
    <property type="protein sequence ID" value="KFB72690.1"/>
    <property type="molecule type" value="Genomic_DNA"/>
</dbReference>
<feature type="compositionally biased region" description="Basic and acidic residues" evidence="1">
    <location>
        <begin position="143"/>
        <end position="159"/>
    </location>
</feature>
<evidence type="ECO:0000256" key="1">
    <source>
        <dbReference type="SAM" id="MobiDB-lite"/>
    </source>
</evidence>
<feature type="region of interest" description="Disordered" evidence="1">
    <location>
        <begin position="128"/>
        <end position="176"/>
    </location>
</feature>
<comment type="caution">
    <text evidence="2">The sequence shown here is derived from an EMBL/GenBank/DDBJ whole genome shotgun (WGS) entry which is preliminary data.</text>
</comment>
<gene>
    <name evidence="2" type="ORF">AW09_002123</name>
</gene>
<dbReference type="Proteomes" id="UP000020077">
    <property type="component" value="Unassembled WGS sequence"/>
</dbReference>
<evidence type="ECO:0000313" key="3">
    <source>
        <dbReference type="Proteomes" id="UP000020077"/>
    </source>
</evidence>
<sequence>MDDLVGGRWRHVDAGAEIGDEKELRDLVALFFQRHHETGNADALTAQGLLDGGVVPAFPEPLQRLHGARVGVLERAQVEPLESLLGVPVLGDQRVPWRLLVNRLGRGGHLRRRQAIADAISAARIGSAGAAGKAQGQGGQQRETGHGRDRAREERKDSHTGVLYRRGVRPSAREIR</sequence>
<reference evidence="2 3" key="1">
    <citation type="submission" date="2014-02" db="EMBL/GenBank/DDBJ databases">
        <title>Expanding our view of genomic diversity in Candidatus Accumulibacter clades.</title>
        <authorList>
            <person name="Skennerton C.T."/>
            <person name="Barr J.J."/>
            <person name="Slater F.R."/>
            <person name="Bond P.L."/>
            <person name="Tyson G.W."/>
        </authorList>
    </citation>
    <scope>NUCLEOTIDE SEQUENCE [LARGE SCALE GENOMIC DNA]</scope>
    <source>
        <strain evidence="3">BA-91</strain>
    </source>
</reference>
<accession>A0A080LXV5</accession>
<evidence type="ECO:0000313" key="2">
    <source>
        <dbReference type="EMBL" id="KFB72690.1"/>
    </source>
</evidence>
<proteinExistence type="predicted"/>